<gene>
    <name evidence="1" type="ORF">CPELLU_LOCUS12280</name>
</gene>
<evidence type="ECO:0000313" key="1">
    <source>
        <dbReference type="EMBL" id="CAG8710012.1"/>
    </source>
</evidence>
<dbReference type="Proteomes" id="UP000789759">
    <property type="component" value="Unassembled WGS sequence"/>
</dbReference>
<sequence length="372" mass="42752">MFEETKINDIIKGYLATPIKLREFIGSTVLSQKTNIPKITISSSRAMIAISTEKEIRNSTPAQKRAACSIKAAKTKIKELEQVYNFTSNSQLQFKALEEQQEVVWYDKCSRPSYLLRNSDLLKHIYNSIKYGSADTQRRKEAIKVRIVNHLRENLKKNYGIYMARTTLNNYLLPHHSNLLIAKAHYHSTWVAMAGVSHDKTKYHLDGHYCLASVKGVRQFVQTFADLSVIISQDNKTKIGLGVAAVSRIFYILQSSSQSVQLPDYNFVHRRQSKYNPVEKEIATLSGKLAEVVLLIDYFRKHLDSQSRVVDNELATKNFHYAGSMLCDIWDRNPIFEKYVKAIYIDKITNPFQNFDDEEEQDFNESTNTSVS</sequence>
<reference evidence="1" key="1">
    <citation type="submission" date="2021-06" db="EMBL/GenBank/DDBJ databases">
        <authorList>
            <person name="Kallberg Y."/>
            <person name="Tangrot J."/>
            <person name="Rosling A."/>
        </authorList>
    </citation>
    <scope>NUCLEOTIDE SEQUENCE</scope>
    <source>
        <strain evidence="1">FL966</strain>
    </source>
</reference>
<dbReference type="PANTHER" id="PTHR46954:SF1">
    <property type="entry name" value="C2H2-TYPE DOMAIN-CONTAINING PROTEIN"/>
    <property type="match status" value="1"/>
</dbReference>
<name>A0A9N9HWC8_9GLOM</name>
<comment type="caution">
    <text evidence="1">The sequence shown here is derived from an EMBL/GenBank/DDBJ whole genome shotgun (WGS) entry which is preliminary data.</text>
</comment>
<dbReference type="EMBL" id="CAJVQA010011692">
    <property type="protein sequence ID" value="CAG8710012.1"/>
    <property type="molecule type" value="Genomic_DNA"/>
</dbReference>
<protein>
    <submittedName>
        <fullName evidence="1">6917_t:CDS:1</fullName>
    </submittedName>
</protein>
<dbReference type="OrthoDB" id="2396850at2759"/>
<accession>A0A9N9HWC8</accession>
<dbReference type="AlphaFoldDB" id="A0A9N9HWC8"/>
<keyword evidence="2" id="KW-1185">Reference proteome</keyword>
<proteinExistence type="predicted"/>
<evidence type="ECO:0000313" key="2">
    <source>
        <dbReference type="Proteomes" id="UP000789759"/>
    </source>
</evidence>
<dbReference type="PANTHER" id="PTHR46954">
    <property type="entry name" value="C2H2-TYPE DOMAIN-CONTAINING PROTEIN"/>
    <property type="match status" value="1"/>
</dbReference>
<organism evidence="1 2">
    <name type="scientific">Cetraspora pellucida</name>
    <dbReference type="NCBI Taxonomy" id="1433469"/>
    <lineage>
        <taxon>Eukaryota</taxon>
        <taxon>Fungi</taxon>
        <taxon>Fungi incertae sedis</taxon>
        <taxon>Mucoromycota</taxon>
        <taxon>Glomeromycotina</taxon>
        <taxon>Glomeromycetes</taxon>
        <taxon>Diversisporales</taxon>
        <taxon>Gigasporaceae</taxon>
        <taxon>Cetraspora</taxon>
    </lineage>
</organism>